<keyword evidence="2" id="KW-1185">Reference proteome</keyword>
<name>A0ACC4DSF0_PURLI</name>
<proteinExistence type="predicted"/>
<gene>
    <name evidence="1" type="ORF">ACCO45_007100</name>
</gene>
<sequence length="166" mass="17793">MRPPDRSGPPARARSRKEVPATWRHWMAGEPEGVMIQRQQNATKPLYASRTRATCKTCNRSSGLALPGPPLRASRHIIVNKQTMGMIGLLGCVSSLATSLPDLMQFCREQADGPGPSGEEQSLFANAPAAAEHPQAIRPLMAAGHRNRPCFANPSQPPAPTTAAPV</sequence>
<reference evidence="1" key="1">
    <citation type="submission" date="2024-12" db="EMBL/GenBank/DDBJ databases">
        <title>Comparative genomics and development of molecular markers within Purpureocillium lilacinum and among Purpureocillium species.</title>
        <authorList>
            <person name="Yeh Z.-Y."/>
            <person name="Ni N.-T."/>
            <person name="Lo P.-H."/>
            <person name="Mushyakhwo K."/>
            <person name="Lin C.-F."/>
            <person name="Nai Y.-S."/>
        </authorList>
    </citation>
    <scope>NUCLEOTIDE SEQUENCE</scope>
    <source>
        <strain evidence="1">NCHU-NPUST-175</strain>
    </source>
</reference>
<protein>
    <submittedName>
        <fullName evidence="1">Uncharacterized protein</fullName>
    </submittedName>
</protein>
<evidence type="ECO:0000313" key="2">
    <source>
        <dbReference type="Proteomes" id="UP001638806"/>
    </source>
</evidence>
<accession>A0ACC4DSF0</accession>
<comment type="caution">
    <text evidence="1">The sequence shown here is derived from an EMBL/GenBank/DDBJ whole genome shotgun (WGS) entry which is preliminary data.</text>
</comment>
<organism evidence="1 2">
    <name type="scientific">Purpureocillium lilacinum</name>
    <name type="common">Paecilomyces lilacinus</name>
    <dbReference type="NCBI Taxonomy" id="33203"/>
    <lineage>
        <taxon>Eukaryota</taxon>
        <taxon>Fungi</taxon>
        <taxon>Dikarya</taxon>
        <taxon>Ascomycota</taxon>
        <taxon>Pezizomycotina</taxon>
        <taxon>Sordariomycetes</taxon>
        <taxon>Hypocreomycetidae</taxon>
        <taxon>Hypocreales</taxon>
        <taxon>Ophiocordycipitaceae</taxon>
        <taxon>Purpureocillium</taxon>
    </lineage>
</organism>
<dbReference type="Proteomes" id="UP001638806">
    <property type="component" value="Unassembled WGS sequence"/>
</dbReference>
<dbReference type="EMBL" id="JBGNUJ010000006">
    <property type="protein sequence ID" value="KAL3958938.1"/>
    <property type="molecule type" value="Genomic_DNA"/>
</dbReference>
<evidence type="ECO:0000313" key="1">
    <source>
        <dbReference type="EMBL" id="KAL3958938.1"/>
    </source>
</evidence>